<feature type="compositionally biased region" description="Low complexity" evidence="1">
    <location>
        <begin position="173"/>
        <end position="183"/>
    </location>
</feature>
<evidence type="ECO:0000313" key="4">
    <source>
        <dbReference type="Proteomes" id="UP000198781"/>
    </source>
</evidence>
<organism evidence="3 4">
    <name type="scientific">Paracidovorax valerianellae</name>
    <dbReference type="NCBI Taxonomy" id="187868"/>
    <lineage>
        <taxon>Bacteria</taxon>
        <taxon>Pseudomonadati</taxon>
        <taxon>Pseudomonadota</taxon>
        <taxon>Betaproteobacteria</taxon>
        <taxon>Burkholderiales</taxon>
        <taxon>Comamonadaceae</taxon>
        <taxon>Paracidovorax</taxon>
    </lineage>
</organism>
<accession>A0A1G6M385</accession>
<keyword evidence="4" id="KW-1185">Reference proteome</keyword>
<feature type="chain" id="PRO_5011758087" description="Lipoprotein" evidence="2">
    <location>
        <begin position="25"/>
        <end position="194"/>
    </location>
</feature>
<feature type="region of interest" description="Disordered" evidence="1">
    <location>
        <begin position="31"/>
        <end position="58"/>
    </location>
</feature>
<feature type="signal peptide" evidence="2">
    <location>
        <begin position="1"/>
        <end position="24"/>
    </location>
</feature>
<keyword evidence="2" id="KW-0732">Signal</keyword>
<evidence type="ECO:0000313" key="3">
    <source>
        <dbReference type="EMBL" id="SDC49911.1"/>
    </source>
</evidence>
<dbReference type="Proteomes" id="UP000198781">
    <property type="component" value="Unassembled WGS sequence"/>
</dbReference>
<reference evidence="3 4" key="1">
    <citation type="submission" date="2016-10" db="EMBL/GenBank/DDBJ databases">
        <authorList>
            <person name="de Groot N.N."/>
        </authorList>
    </citation>
    <scope>NUCLEOTIDE SEQUENCE [LARGE SCALE GENOMIC DNA]</scope>
    <source>
        <strain evidence="3 4">DSM 16619</strain>
    </source>
</reference>
<feature type="region of interest" description="Disordered" evidence="1">
    <location>
        <begin position="85"/>
        <end position="194"/>
    </location>
</feature>
<protein>
    <recommendedName>
        <fullName evidence="5">Lipoprotein</fullName>
    </recommendedName>
</protein>
<gene>
    <name evidence="3" type="ORF">SAMN05192589_102315</name>
</gene>
<proteinExistence type="predicted"/>
<evidence type="ECO:0000256" key="2">
    <source>
        <dbReference type="SAM" id="SignalP"/>
    </source>
</evidence>
<dbReference type="STRING" id="187868.SAMN05192589_102315"/>
<dbReference type="EMBL" id="FMZC01000002">
    <property type="protein sequence ID" value="SDC49911.1"/>
    <property type="molecule type" value="Genomic_DNA"/>
</dbReference>
<evidence type="ECO:0008006" key="5">
    <source>
        <dbReference type="Google" id="ProtNLM"/>
    </source>
</evidence>
<feature type="compositionally biased region" description="Basic and acidic residues" evidence="1">
    <location>
        <begin position="88"/>
        <end position="172"/>
    </location>
</feature>
<dbReference type="PROSITE" id="PS51257">
    <property type="entry name" value="PROKAR_LIPOPROTEIN"/>
    <property type="match status" value="1"/>
</dbReference>
<dbReference type="AlphaFoldDB" id="A0A1G6M385"/>
<dbReference type="RefSeq" id="WP_175537658.1">
    <property type="nucleotide sequence ID" value="NZ_FMZC01000002.1"/>
</dbReference>
<sequence length="194" mass="22629">MFHPALKIFAASALAVLATGCAVPGDPYYESNYPSSNYPQSGYPTAPSYPYPSGGSTSITVYEQQPAYGYSRPAYPVYVPVPAPVYGVDRRDDWRERQMREDRERAWRDRRDREARESRESREADRRRDRDGQRADADRRRAEMDRQRAELDRQRREQADRDNRQRGEDRRPPGAQGQRPAPGWRLEQNPQNRP</sequence>
<evidence type="ECO:0000256" key="1">
    <source>
        <dbReference type="SAM" id="MobiDB-lite"/>
    </source>
</evidence>
<name>A0A1G6M385_9BURK</name>